<dbReference type="AlphaFoldDB" id="A0A0C3H7Q0"/>
<dbReference type="HOGENOM" id="CLU_013929_2_4_1"/>
<protein>
    <recommendedName>
        <fullName evidence="1">DDE-1 domain-containing protein</fullName>
    </recommendedName>
</protein>
<dbReference type="STRING" id="913774.A0A0C3H7Q0"/>
<evidence type="ECO:0000313" key="3">
    <source>
        <dbReference type="Proteomes" id="UP000054321"/>
    </source>
</evidence>
<dbReference type="InterPro" id="IPR004875">
    <property type="entry name" value="DDE_SF_endonuclease_dom"/>
</dbReference>
<dbReference type="PANTHER" id="PTHR19303">
    <property type="entry name" value="TRANSPOSON"/>
    <property type="match status" value="1"/>
</dbReference>
<dbReference type="GO" id="GO:0003677">
    <property type="term" value="F:DNA binding"/>
    <property type="evidence" value="ECO:0007669"/>
    <property type="project" value="TreeGrafter"/>
</dbReference>
<reference evidence="3" key="2">
    <citation type="submission" date="2015-01" db="EMBL/GenBank/DDBJ databases">
        <title>Evolutionary Origins and Diversification of the Mycorrhizal Mutualists.</title>
        <authorList>
            <consortium name="DOE Joint Genome Institute"/>
            <consortium name="Mycorrhizal Genomics Consortium"/>
            <person name="Kohler A."/>
            <person name="Kuo A."/>
            <person name="Nagy L.G."/>
            <person name="Floudas D."/>
            <person name="Copeland A."/>
            <person name="Barry K.W."/>
            <person name="Cichocki N."/>
            <person name="Veneault-Fourrey C."/>
            <person name="LaButti K."/>
            <person name="Lindquist E.A."/>
            <person name="Lipzen A."/>
            <person name="Lundell T."/>
            <person name="Morin E."/>
            <person name="Murat C."/>
            <person name="Riley R."/>
            <person name="Ohm R."/>
            <person name="Sun H."/>
            <person name="Tunlid A."/>
            <person name="Henrissat B."/>
            <person name="Grigoriev I.V."/>
            <person name="Hibbett D.S."/>
            <person name="Martin F."/>
        </authorList>
    </citation>
    <scope>NUCLEOTIDE SEQUENCE [LARGE SCALE GENOMIC DNA]</scope>
    <source>
        <strain evidence="3">Zn</strain>
    </source>
</reference>
<dbReference type="GO" id="GO:0005634">
    <property type="term" value="C:nucleus"/>
    <property type="evidence" value="ECO:0007669"/>
    <property type="project" value="TreeGrafter"/>
</dbReference>
<dbReference type="InParanoid" id="A0A0C3H7Q0"/>
<proteinExistence type="predicted"/>
<accession>A0A0C3H7Q0</accession>
<reference evidence="2 3" key="1">
    <citation type="submission" date="2014-04" db="EMBL/GenBank/DDBJ databases">
        <authorList>
            <consortium name="DOE Joint Genome Institute"/>
            <person name="Kuo A."/>
            <person name="Martino E."/>
            <person name="Perotto S."/>
            <person name="Kohler A."/>
            <person name="Nagy L.G."/>
            <person name="Floudas D."/>
            <person name="Copeland A."/>
            <person name="Barry K.W."/>
            <person name="Cichocki N."/>
            <person name="Veneault-Fourrey C."/>
            <person name="LaButti K."/>
            <person name="Lindquist E.A."/>
            <person name="Lipzen A."/>
            <person name="Lundell T."/>
            <person name="Morin E."/>
            <person name="Murat C."/>
            <person name="Sun H."/>
            <person name="Tunlid A."/>
            <person name="Henrissat B."/>
            <person name="Grigoriev I.V."/>
            <person name="Hibbett D.S."/>
            <person name="Martin F."/>
            <person name="Nordberg H.P."/>
            <person name="Cantor M.N."/>
            <person name="Hua S.X."/>
        </authorList>
    </citation>
    <scope>NUCLEOTIDE SEQUENCE [LARGE SCALE GENOMIC DNA]</scope>
    <source>
        <strain evidence="2 3">Zn</strain>
    </source>
</reference>
<sequence length="131" mass="14926">METDLPGDWCIRVTDNGWTTDEGSLCWIKHFDNHTAHRTKGSYRLLVLDPESYHSTDFELYCRAHNIVTLCMPPHSSYLLQPLDVGCFGPLKEAYGEQIEALRHGSVARVTKLEFLCAFKTAFLDAMTEDN</sequence>
<evidence type="ECO:0000313" key="2">
    <source>
        <dbReference type="EMBL" id="KIM98456.1"/>
    </source>
</evidence>
<dbReference type="EMBL" id="KN832880">
    <property type="protein sequence ID" value="KIM98456.1"/>
    <property type="molecule type" value="Genomic_DNA"/>
</dbReference>
<feature type="domain" description="DDE-1" evidence="1">
    <location>
        <begin position="7"/>
        <end position="99"/>
    </location>
</feature>
<name>A0A0C3H7Q0_OIDMZ</name>
<gene>
    <name evidence="2" type="ORF">OIDMADRAFT_128236</name>
</gene>
<evidence type="ECO:0000259" key="1">
    <source>
        <dbReference type="Pfam" id="PF03184"/>
    </source>
</evidence>
<dbReference type="Proteomes" id="UP000054321">
    <property type="component" value="Unassembled WGS sequence"/>
</dbReference>
<dbReference type="OrthoDB" id="5425161at2759"/>
<dbReference type="Pfam" id="PF03184">
    <property type="entry name" value="DDE_1"/>
    <property type="match status" value="1"/>
</dbReference>
<dbReference type="PANTHER" id="PTHR19303:SF62">
    <property type="entry name" value="HTH CENPB-TYPE DOMAIN-CONTAINING PROTEIN-RELATED"/>
    <property type="match status" value="1"/>
</dbReference>
<organism evidence="2 3">
    <name type="scientific">Oidiodendron maius (strain Zn)</name>
    <dbReference type="NCBI Taxonomy" id="913774"/>
    <lineage>
        <taxon>Eukaryota</taxon>
        <taxon>Fungi</taxon>
        <taxon>Dikarya</taxon>
        <taxon>Ascomycota</taxon>
        <taxon>Pezizomycotina</taxon>
        <taxon>Leotiomycetes</taxon>
        <taxon>Leotiomycetes incertae sedis</taxon>
        <taxon>Myxotrichaceae</taxon>
        <taxon>Oidiodendron</taxon>
    </lineage>
</organism>
<feature type="non-terminal residue" evidence="2">
    <location>
        <position position="131"/>
    </location>
</feature>
<dbReference type="InterPro" id="IPR050863">
    <property type="entry name" value="CenT-Element_Derived"/>
</dbReference>
<keyword evidence="3" id="KW-1185">Reference proteome</keyword>